<name>A0A366FBZ1_9HYPH</name>
<dbReference type="InterPro" id="IPR051680">
    <property type="entry name" value="ATP-dep_Glu-Cys_Ligase-2"/>
</dbReference>
<gene>
    <name evidence="2" type="ORF">DFR50_11411</name>
</gene>
<dbReference type="Pfam" id="PF04168">
    <property type="entry name" value="Alpha-E"/>
    <property type="match status" value="1"/>
</dbReference>
<accession>A0A366FBZ1</accession>
<dbReference type="AlphaFoldDB" id="A0A366FBZ1"/>
<evidence type="ECO:0000313" key="2">
    <source>
        <dbReference type="EMBL" id="RBP12182.1"/>
    </source>
</evidence>
<protein>
    <submittedName>
        <fullName evidence="2">Putative alpha-E superfamily protein</fullName>
    </submittedName>
</protein>
<keyword evidence="3" id="KW-1185">Reference proteome</keyword>
<dbReference type="PANTHER" id="PTHR34595">
    <property type="entry name" value="BLR5612 PROTEIN"/>
    <property type="match status" value="1"/>
</dbReference>
<organism evidence="2 3">
    <name type="scientific">Roseiarcus fermentans</name>
    <dbReference type="NCBI Taxonomy" id="1473586"/>
    <lineage>
        <taxon>Bacteria</taxon>
        <taxon>Pseudomonadati</taxon>
        <taxon>Pseudomonadota</taxon>
        <taxon>Alphaproteobacteria</taxon>
        <taxon>Hyphomicrobiales</taxon>
        <taxon>Roseiarcaceae</taxon>
        <taxon>Roseiarcus</taxon>
    </lineage>
</organism>
<reference evidence="2 3" key="1">
    <citation type="submission" date="2018-06" db="EMBL/GenBank/DDBJ databases">
        <title>Genomic Encyclopedia of Type Strains, Phase IV (KMG-IV): sequencing the most valuable type-strain genomes for metagenomic binning, comparative biology and taxonomic classification.</title>
        <authorList>
            <person name="Goeker M."/>
        </authorList>
    </citation>
    <scope>NUCLEOTIDE SEQUENCE [LARGE SCALE GENOMIC DNA]</scope>
    <source>
        <strain evidence="2 3">DSM 24875</strain>
    </source>
</reference>
<proteinExistence type="predicted"/>
<evidence type="ECO:0000259" key="1">
    <source>
        <dbReference type="Pfam" id="PF04168"/>
    </source>
</evidence>
<sequence length="319" mass="36533">MLARTADNLFWLARAMERADYIARTIEATLRLEYLPKTEGEKTGEWEGALNAAGAYDSFIEAHGDLDEENAVEYLTFDRSNPSSICNCLENARTAGRAVRTALTAETWTAINDAWLELKRFEASHRFSRPMDRVALTRFLDYVKKASLDFDGSCYRTMLRNDAYWFNRLGIFIERADNTARLLDVKYHLLLPSTEQIGGSLDYFQWVAILRAVSAATAYHWVYRDRVKPWLIADLLILKRAMPRSLISCYESIDRALDSLARDDGRSGLAQRHARAMHARLERASMTQIFQGGLHEFITAFIEDNARLSSTISEQYLFT</sequence>
<dbReference type="EMBL" id="QNRK01000014">
    <property type="protein sequence ID" value="RBP12182.1"/>
    <property type="molecule type" value="Genomic_DNA"/>
</dbReference>
<dbReference type="RefSeq" id="WP_113889821.1">
    <property type="nucleotide sequence ID" value="NZ_QNRK01000014.1"/>
</dbReference>
<dbReference type="Proteomes" id="UP000253529">
    <property type="component" value="Unassembled WGS sequence"/>
</dbReference>
<comment type="caution">
    <text evidence="2">The sequence shown here is derived from an EMBL/GenBank/DDBJ whole genome shotgun (WGS) entry which is preliminary data.</text>
</comment>
<evidence type="ECO:0000313" key="3">
    <source>
        <dbReference type="Proteomes" id="UP000253529"/>
    </source>
</evidence>
<dbReference type="OrthoDB" id="9803532at2"/>
<dbReference type="PANTHER" id="PTHR34595:SF7">
    <property type="entry name" value="SLL1039 PROTEIN"/>
    <property type="match status" value="1"/>
</dbReference>
<feature type="domain" description="DUF403" evidence="1">
    <location>
        <begin position="1"/>
        <end position="317"/>
    </location>
</feature>
<dbReference type="InterPro" id="IPR007296">
    <property type="entry name" value="DUF403"/>
</dbReference>